<evidence type="ECO:0000313" key="1">
    <source>
        <dbReference type="EMBL" id="PVU92025.1"/>
    </source>
</evidence>
<sequence length="448" mass="51528">MHQQPRSETYAKSVKTHKIGKDILTWISKLYRKKTGNVDSSSPRPLYSEAYLRAQEQSSSKVEHIAIKVVLTEDIQIKNLYRCQQHSMENSGWLPHFMHQQPRSETYAKSVKTHKSRKDILTWISKLYRKRICNFDSSSPRPLYSEASLRAQEQSSSKIEHIESNRNYLEILLINKYLITNNLPKQAIWRLRHNSIFISKKHKITNVLQLGSRPQGSRAKFFKAQLKIGTPEDNNTDNYNQVLEDCNMALKLLELSIEQTPLIKITSEIPTSRSGKRRARYNFAQKRFLEWKRIKNLIDSISVAQIVNHLAKIYFTDKFKPNTIKTYKSAILGLTLIKNLTSKLSWMLAVTGLLRSSNIHQINNTQKYITNDALNQLLDIKQIITPGKPSKKPLSVNSITRYIHSFSGLITRSKDTSTHKSQTIDTDLASQAEELAEIIINIPSGLTI</sequence>
<gene>
    <name evidence="1" type="ORF">BB561_004073</name>
</gene>
<dbReference type="AlphaFoldDB" id="A0A2T9YI91"/>
<evidence type="ECO:0000313" key="2">
    <source>
        <dbReference type="Proteomes" id="UP000245383"/>
    </source>
</evidence>
<proteinExistence type="predicted"/>
<protein>
    <submittedName>
        <fullName evidence="1">Uncharacterized protein</fullName>
    </submittedName>
</protein>
<dbReference type="Proteomes" id="UP000245383">
    <property type="component" value="Unassembled WGS sequence"/>
</dbReference>
<dbReference type="OrthoDB" id="6769862at2759"/>
<comment type="caution">
    <text evidence="1">The sequence shown here is derived from an EMBL/GenBank/DDBJ whole genome shotgun (WGS) entry which is preliminary data.</text>
</comment>
<dbReference type="EMBL" id="MBFR01000177">
    <property type="protein sequence ID" value="PVU92025.1"/>
    <property type="molecule type" value="Genomic_DNA"/>
</dbReference>
<reference evidence="1 2" key="1">
    <citation type="journal article" date="2018" name="MBio">
        <title>Comparative Genomics Reveals the Core Gene Toolbox for the Fungus-Insect Symbiosis.</title>
        <authorList>
            <person name="Wang Y."/>
            <person name="Stata M."/>
            <person name="Wang W."/>
            <person name="Stajich J.E."/>
            <person name="White M.M."/>
            <person name="Moncalvo J.M."/>
        </authorList>
    </citation>
    <scope>NUCLEOTIDE SEQUENCE [LARGE SCALE GENOMIC DNA]</scope>
    <source>
        <strain evidence="1 2">SWE-8-4</strain>
    </source>
</reference>
<accession>A0A2T9YI91</accession>
<dbReference type="STRING" id="133385.A0A2T9YI91"/>
<name>A0A2T9YI91_9FUNG</name>
<keyword evidence="2" id="KW-1185">Reference proteome</keyword>
<organism evidence="1 2">
    <name type="scientific">Smittium simulii</name>
    <dbReference type="NCBI Taxonomy" id="133385"/>
    <lineage>
        <taxon>Eukaryota</taxon>
        <taxon>Fungi</taxon>
        <taxon>Fungi incertae sedis</taxon>
        <taxon>Zoopagomycota</taxon>
        <taxon>Kickxellomycotina</taxon>
        <taxon>Harpellomycetes</taxon>
        <taxon>Harpellales</taxon>
        <taxon>Legeriomycetaceae</taxon>
        <taxon>Smittium</taxon>
    </lineage>
</organism>